<dbReference type="EMBL" id="MDSU01000018">
    <property type="protein sequence ID" value="OSS42128.1"/>
    <property type="molecule type" value="Genomic_DNA"/>
</dbReference>
<dbReference type="GO" id="GO:0009252">
    <property type="term" value="P:peptidoglycan biosynthetic process"/>
    <property type="evidence" value="ECO:0007669"/>
    <property type="project" value="UniProtKB-UniPathway"/>
</dbReference>
<evidence type="ECO:0000256" key="13">
    <source>
        <dbReference type="PIRSR" id="PIRSR618044-1"/>
    </source>
</evidence>
<evidence type="ECO:0000259" key="17">
    <source>
        <dbReference type="SMART" id="SM00936"/>
    </source>
</evidence>
<evidence type="ECO:0000256" key="16">
    <source>
        <dbReference type="SAM" id="Phobius"/>
    </source>
</evidence>
<accession>A0A1X4XX89</accession>
<dbReference type="SUPFAM" id="SSF56601">
    <property type="entry name" value="beta-lactamase/transpeptidase-like"/>
    <property type="match status" value="1"/>
</dbReference>
<dbReference type="PANTHER" id="PTHR21581">
    <property type="entry name" value="D-ALANYL-D-ALANINE CARBOXYPEPTIDASE"/>
    <property type="match status" value="1"/>
</dbReference>
<dbReference type="Pfam" id="PF00768">
    <property type="entry name" value="Peptidase_S11"/>
    <property type="match status" value="1"/>
</dbReference>
<dbReference type="GO" id="GO:0071555">
    <property type="term" value="P:cell wall organization"/>
    <property type="evidence" value="ECO:0007669"/>
    <property type="project" value="UniProtKB-KW"/>
</dbReference>
<evidence type="ECO:0000313" key="18">
    <source>
        <dbReference type="EMBL" id="OSS42128.1"/>
    </source>
</evidence>
<keyword evidence="9" id="KW-0133">Cell shape</keyword>
<keyword evidence="10" id="KW-0573">Peptidoglycan synthesis</keyword>
<comment type="caution">
    <text evidence="18">The sequence shown here is derived from an EMBL/GenBank/DDBJ whole genome shotgun (WGS) entry which is preliminary data.</text>
</comment>
<comment type="function">
    <text evidence="1">Removes C-terminal D-alanyl residues from sugar-peptide cell wall precursors.</text>
</comment>
<dbReference type="UniPathway" id="UPA00219"/>
<proteinExistence type="inferred from homology"/>
<keyword evidence="7" id="KW-0732">Signal</keyword>
<evidence type="ECO:0000256" key="9">
    <source>
        <dbReference type="ARBA" id="ARBA00022960"/>
    </source>
</evidence>
<name>A0A1X4XX89_9BACT</name>
<dbReference type="InterPro" id="IPR012338">
    <property type="entry name" value="Beta-lactam/transpept-like"/>
</dbReference>
<evidence type="ECO:0000256" key="1">
    <source>
        <dbReference type="ARBA" id="ARBA00003217"/>
    </source>
</evidence>
<dbReference type="SMART" id="SM00936">
    <property type="entry name" value="PBP5_C"/>
    <property type="match status" value="1"/>
</dbReference>
<dbReference type="InterPro" id="IPR018044">
    <property type="entry name" value="Peptidase_S11"/>
</dbReference>
<dbReference type="Proteomes" id="UP000194141">
    <property type="component" value="Unassembled WGS sequence"/>
</dbReference>
<comment type="pathway">
    <text evidence="2">Cell wall biogenesis; peptidoglycan biosynthesis.</text>
</comment>
<evidence type="ECO:0000256" key="14">
    <source>
        <dbReference type="PIRSR" id="PIRSR618044-2"/>
    </source>
</evidence>
<dbReference type="GO" id="GO:0008360">
    <property type="term" value="P:regulation of cell shape"/>
    <property type="evidence" value="ECO:0007669"/>
    <property type="project" value="UniProtKB-KW"/>
</dbReference>
<dbReference type="SUPFAM" id="SSF69189">
    <property type="entry name" value="Penicillin-binding protein associated domain"/>
    <property type="match status" value="1"/>
</dbReference>
<evidence type="ECO:0000256" key="2">
    <source>
        <dbReference type="ARBA" id="ARBA00004752"/>
    </source>
</evidence>
<feature type="active site" evidence="13">
    <location>
        <position position="150"/>
    </location>
</feature>
<dbReference type="InterPro" id="IPR037167">
    <property type="entry name" value="Peptidase_S11_C_sf"/>
</dbReference>
<evidence type="ECO:0000256" key="10">
    <source>
        <dbReference type="ARBA" id="ARBA00022984"/>
    </source>
</evidence>
<evidence type="ECO:0000256" key="15">
    <source>
        <dbReference type="RuleBase" id="RU004016"/>
    </source>
</evidence>
<comment type="catalytic activity">
    <reaction evidence="12">
        <text>Preferential cleavage: (Ac)2-L-Lys-D-Ala-|-D-Ala. Also transpeptidation of peptidyl-alanyl moieties that are N-acyl substituents of D-alanine.</text>
        <dbReference type="EC" id="3.4.16.4"/>
    </reaction>
</comment>
<evidence type="ECO:0000256" key="5">
    <source>
        <dbReference type="ARBA" id="ARBA00022645"/>
    </source>
</evidence>
<dbReference type="Pfam" id="PF07943">
    <property type="entry name" value="PBP5_C"/>
    <property type="match status" value="1"/>
</dbReference>
<dbReference type="PANTHER" id="PTHR21581:SF33">
    <property type="entry name" value="D-ALANYL-D-ALANINE CARBOXYPEPTIDASE DACB"/>
    <property type="match status" value="1"/>
</dbReference>
<dbReference type="RefSeq" id="WP_086034399.1">
    <property type="nucleotide sequence ID" value="NZ_MDSU01000018.1"/>
</dbReference>
<evidence type="ECO:0000256" key="11">
    <source>
        <dbReference type="ARBA" id="ARBA00023316"/>
    </source>
</evidence>
<evidence type="ECO:0000256" key="6">
    <source>
        <dbReference type="ARBA" id="ARBA00022670"/>
    </source>
</evidence>
<dbReference type="EC" id="3.4.16.4" evidence="4"/>
<feature type="domain" description="Peptidase S11 D-Ala-D-Ala carboxypeptidase A C-terminal" evidence="17">
    <location>
        <begin position="307"/>
        <end position="388"/>
    </location>
</feature>
<comment type="similarity">
    <text evidence="3 15">Belongs to the peptidase S11 family.</text>
</comment>
<keyword evidence="16" id="KW-0472">Membrane</keyword>
<feature type="transmembrane region" description="Helical" evidence="16">
    <location>
        <begin position="12"/>
        <end position="32"/>
    </location>
</feature>
<keyword evidence="19" id="KW-1185">Reference proteome</keyword>
<dbReference type="GO" id="GO:0009002">
    <property type="term" value="F:serine-type D-Ala-D-Ala carboxypeptidase activity"/>
    <property type="evidence" value="ECO:0007669"/>
    <property type="project" value="UniProtKB-EC"/>
</dbReference>
<dbReference type="Gene3D" id="3.40.710.10">
    <property type="entry name" value="DD-peptidase/beta-lactamase superfamily"/>
    <property type="match status" value="1"/>
</dbReference>
<keyword evidence="16" id="KW-1133">Transmembrane helix</keyword>
<dbReference type="Gene3D" id="2.60.410.10">
    <property type="entry name" value="D-Ala-D-Ala carboxypeptidase, C-terminal domain"/>
    <property type="match status" value="1"/>
</dbReference>
<gene>
    <name evidence="18" type="ORF">DESAMIL20_1681</name>
</gene>
<evidence type="ECO:0000256" key="3">
    <source>
        <dbReference type="ARBA" id="ARBA00007164"/>
    </source>
</evidence>
<keyword evidence="5 18" id="KW-0121">Carboxypeptidase</keyword>
<reference evidence="18 19" key="1">
    <citation type="journal article" date="2017" name="Front. Microbiol.">
        <title>Genome Sequence of Desulfurella amilsii Strain TR1 and Comparative Genomics of Desulfurellaceae Family.</title>
        <authorList>
            <person name="Florentino A.P."/>
            <person name="Stams A.J."/>
            <person name="Sanchez-Andrea I."/>
        </authorList>
    </citation>
    <scope>NUCLEOTIDE SEQUENCE [LARGE SCALE GENOMIC DNA]</scope>
    <source>
        <strain evidence="18 19">TR1</strain>
    </source>
</reference>
<sequence>MKIEKKRKKNKLPIFILILVVLVIIQMLRPIGKPKIKLAMNTDQTINGNLNILWPPHTQNAIAIQNEGLIEKTANQTPLPTASVAKIMTAYIILKDHPLKFGESGPTLTITNQDVQEYLADKAGGQSVVKVAAGEKLNERQMLEALLLPSANNIATLLARWDSGSVKSFVEKMNEIAKQLGMTNTHYADPAGISLNTQSSAYDQVLLAQKAFEIPTFRHIVGMAQASLPVCSTVYNVNYVLGKDGIVGIKTGSMPQIGANFVFAAKHFVGYKQTTIIGAIFGAQGQEPLMTALNGAITAINSTKPCLTLKQIIKKNQLIGTLSYPNGLKTNIIAKDSIYSLVWSSKKININVKIDKNLKLPVEKGQKIGNLIVNDKKVPILAQTSINKPTLIQKLTRL</sequence>
<evidence type="ECO:0000256" key="7">
    <source>
        <dbReference type="ARBA" id="ARBA00022729"/>
    </source>
</evidence>
<evidence type="ECO:0000256" key="4">
    <source>
        <dbReference type="ARBA" id="ARBA00012448"/>
    </source>
</evidence>
<evidence type="ECO:0000313" key="19">
    <source>
        <dbReference type="Proteomes" id="UP000194141"/>
    </source>
</evidence>
<keyword evidence="16" id="KW-0812">Transmembrane</keyword>
<dbReference type="InterPro" id="IPR001967">
    <property type="entry name" value="Peptidase_S11_N"/>
</dbReference>
<evidence type="ECO:0000256" key="8">
    <source>
        <dbReference type="ARBA" id="ARBA00022801"/>
    </source>
</evidence>
<evidence type="ECO:0000256" key="12">
    <source>
        <dbReference type="ARBA" id="ARBA00034000"/>
    </source>
</evidence>
<organism evidence="18 19">
    <name type="scientific">Desulfurella amilsii</name>
    <dbReference type="NCBI Taxonomy" id="1562698"/>
    <lineage>
        <taxon>Bacteria</taxon>
        <taxon>Pseudomonadati</taxon>
        <taxon>Campylobacterota</taxon>
        <taxon>Desulfurellia</taxon>
        <taxon>Desulfurellales</taxon>
        <taxon>Desulfurellaceae</taxon>
        <taxon>Desulfurella</taxon>
    </lineage>
</organism>
<feature type="binding site" evidence="14">
    <location>
        <position position="250"/>
    </location>
    <ligand>
        <name>substrate</name>
    </ligand>
</feature>
<protein>
    <recommendedName>
        <fullName evidence="4">serine-type D-Ala-D-Ala carboxypeptidase</fullName>
        <ecNumber evidence="4">3.4.16.4</ecNumber>
    </recommendedName>
</protein>
<dbReference type="PRINTS" id="PR00725">
    <property type="entry name" value="DADACBPTASE1"/>
</dbReference>
<dbReference type="OrthoDB" id="9795979at2"/>
<dbReference type="GO" id="GO:0006508">
    <property type="term" value="P:proteolysis"/>
    <property type="evidence" value="ECO:0007669"/>
    <property type="project" value="UniProtKB-KW"/>
</dbReference>
<feature type="active site" description="Proton acceptor" evidence="13">
    <location>
        <position position="86"/>
    </location>
</feature>
<dbReference type="AlphaFoldDB" id="A0A1X4XX89"/>
<keyword evidence="6" id="KW-0645">Protease</keyword>
<dbReference type="InterPro" id="IPR015956">
    <property type="entry name" value="Peniciliin-bd_prot_C_sf"/>
</dbReference>
<keyword evidence="11" id="KW-0961">Cell wall biogenesis/degradation</keyword>
<dbReference type="InterPro" id="IPR012907">
    <property type="entry name" value="Peptidase_S11_C"/>
</dbReference>
<dbReference type="STRING" id="1562698.DESAMIL20_1681"/>
<keyword evidence="8 18" id="KW-0378">Hydrolase</keyword>
<feature type="active site" description="Acyl-ester intermediate" evidence="13">
    <location>
        <position position="83"/>
    </location>
</feature>